<dbReference type="GO" id="GO:0005886">
    <property type="term" value="C:plasma membrane"/>
    <property type="evidence" value="ECO:0007669"/>
    <property type="project" value="UniProtKB-SubCell"/>
</dbReference>
<accession>A0A8J3PE06</accession>
<dbReference type="PANTHER" id="PTHR43701:SF12">
    <property type="entry name" value="MEMBRANE TRANSPORTER PROTEIN YTNM-RELATED"/>
    <property type="match status" value="1"/>
</dbReference>
<dbReference type="RefSeq" id="WP_166382569.1">
    <property type="nucleotide sequence ID" value="NZ_BAAATT010000026.1"/>
</dbReference>
<evidence type="ECO:0000313" key="8">
    <source>
        <dbReference type="Proteomes" id="UP000660339"/>
    </source>
</evidence>
<gene>
    <name evidence="7" type="ORF">Cme02nite_12050</name>
</gene>
<proteinExistence type="inferred from homology"/>
<keyword evidence="5 6" id="KW-0472">Membrane</keyword>
<dbReference type="PANTHER" id="PTHR43701">
    <property type="entry name" value="MEMBRANE TRANSPORTER PROTEIN MJ0441-RELATED"/>
    <property type="match status" value="1"/>
</dbReference>
<feature type="transmembrane region" description="Helical" evidence="6">
    <location>
        <begin position="230"/>
        <end position="248"/>
    </location>
</feature>
<feature type="transmembrane region" description="Helical" evidence="6">
    <location>
        <begin position="29"/>
        <end position="51"/>
    </location>
</feature>
<dbReference type="InterPro" id="IPR051598">
    <property type="entry name" value="TSUP/Inactive_protease-like"/>
</dbReference>
<feature type="transmembrane region" description="Helical" evidence="6">
    <location>
        <begin position="99"/>
        <end position="116"/>
    </location>
</feature>
<name>A0A8J3PE06_9ACTN</name>
<comment type="caution">
    <text evidence="7">The sequence shown here is derived from an EMBL/GenBank/DDBJ whole genome shotgun (WGS) entry which is preliminary data.</text>
</comment>
<dbReference type="AlphaFoldDB" id="A0A8J3PE06"/>
<dbReference type="EMBL" id="BONJ01000004">
    <property type="protein sequence ID" value="GIG12873.1"/>
    <property type="molecule type" value="Genomic_DNA"/>
</dbReference>
<dbReference type="Proteomes" id="UP000660339">
    <property type="component" value="Unassembled WGS sequence"/>
</dbReference>
<evidence type="ECO:0000256" key="4">
    <source>
        <dbReference type="ARBA" id="ARBA00022989"/>
    </source>
</evidence>
<comment type="similarity">
    <text evidence="2 6">Belongs to the 4-toluene sulfonate uptake permease (TSUP) (TC 2.A.102) family.</text>
</comment>
<dbReference type="InterPro" id="IPR002781">
    <property type="entry name" value="TM_pro_TauE-like"/>
</dbReference>
<keyword evidence="8" id="KW-1185">Reference proteome</keyword>
<protein>
    <recommendedName>
        <fullName evidence="6">Probable membrane transporter protein</fullName>
    </recommendedName>
</protein>
<evidence type="ECO:0000313" key="7">
    <source>
        <dbReference type="EMBL" id="GIG12873.1"/>
    </source>
</evidence>
<keyword evidence="4 6" id="KW-1133">Transmembrane helix</keyword>
<keyword evidence="6" id="KW-1003">Cell membrane</keyword>
<sequence length="301" mass="31104">MRKLLVMALVGFAAQLVDGSLGMAYGVTSSTLLLIAGISPAAASASVHLAEVGTTLASGISHWRFGNVDWRVVRNIALPGALGAFAGATVLSNLSTESAVPWTAGILLALGIYLLYRFSRPLRPTRPRALPRRFLAPLGLFAGFIDATGGGGWGPVATPTLLASGSMEPRKVIGSVGTSEFLVAGAASVGFLLGLGSEGFVLPTVAALLVGGVLAAPIAAWLVRHVPAQLLGAFVGGLIILVNTRSLLRAFKVEPELGPYLYPLEVALWALAIGFSVRAWRRGNRAAQQVPAAEPELVPAA</sequence>
<reference evidence="7" key="1">
    <citation type="submission" date="2021-01" db="EMBL/GenBank/DDBJ databases">
        <title>Whole genome shotgun sequence of Catellatospora methionotrophica NBRC 14553.</title>
        <authorList>
            <person name="Komaki H."/>
            <person name="Tamura T."/>
        </authorList>
    </citation>
    <scope>NUCLEOTIDE SEQUENCE</scope>
    <source>
        <strain evidence="7">NBRC 14553</strain>
    </source>
</reference>
<dbReference type="Pfam" id="PF01925">
    <property type="entry name" value="TauE"/>
    <property type="match status" value="1"/>
</dbReference>
<evidence type="ECO:0000256" key="5">
    <source>
        <dbReference type="ARBA" id="ARBA00023136"/>
    </source>
</evidence>
<evidence type="ECO:0000256" key="6">
    <source>
        <dbReference type="RuleBase" id="RU363041"/>
    </source>
</evidence>
<evidence type="ECO:0000256" key="3">
    <source>
        <dbReference type="ARBA" id="ARBA00022692"/>
    </source>
</evidence>
<evidence type="ECO:0000256" key="2">
    <source>
        <dbReference type="ARBA" id="ARBA00009142"/>
    </source>
</evidence>
<feature type="transmembrane region" description="Helical" evidence="6">
    <location>
        <begin position="260"/>
        <end position="280"/>
    </location>
</feature>
<keyword evidence="3 6" id="KW-0812">Transmembrane</keyword>
<comment type="subcellular location">
    <subcellularLocation>
        <location evidence="6">Cell membrane</location>
        <topology evidence="6">Multi-pass membrane protein</topology>
    </subcellularLocation>
    <subcellularLocation>
        <location evidence="1">Membrane</location>
        <topology evidence="1">Multi-pass membrane protein</topology>
    </subcellularLocation>
</comment>
<organism evidence="7 8">
    <name type="scientific">Catellatospora methionotrophica</name>
    <dbReference type="NCBI Taxonomy" id="121620"/>
    <lineage>
        <taxon>Bacteria</taxon>
        <taxon>Bacillati</taxon>
        <taxon>Actinomycetota</taxon>
        <taxon>Actinomycetes</taxon>
        <taxon>Micromonosporales</taxon>
        <taxon>Micromonosporaceae</taxon>
        <taxon>Catellatospora</taxon>
    </lineage>
</organism>
<feature type="transmembrane region" description="Helical" evidence="6">
    <location>
        <begin position="200"/>
        <end position="223"/>
    </location>
</feature>
<evidence type="ECO:0000256" key="1">
    <source>
        <dbReference type="ARBA" id="ARBA00004141"/>
    </source>
</evidence>